<evidence type="ECO:0000259" key="9">
    <source>
        <dbReference type="PROSITE" id="PS51767"/>
    </source>
</evidence>
<keyword evidence="4 7" id="KW-0378">Hydrolase</keyword>
<dbReference type="PROSITE" id="PS51767">
    <property type="entry name" value="PEPTIDASE_A1"/>
    <property type="match status" value="1"/>
</dbReference>
<dbReference type="GO" id="GO:0016485">
    <property type="term" value="P:protein processing"/>
    <property type="evidence" value="ECO:0007669"/>
    <property type="project" value="UniProtKB-ARBA"/>
</dbReference>
<dbReference type="InterPro" id="IPR033121">
    <property type="entry name" value="PEPTIDASE_A1"/>
</dbReference>
<evidence type="ECO:0000256" key="2">
    <source>
        <dbReference type="ARBA" id="ARBA00022670"/>
    </source>
</evidence>
<dbReference type="InterPro" id="IPR034164">
    <property type="entry name" value="Pepsin-like_dom"/>
</dbReference>
<dbReference type="PANTHER" id="PTHR47966:SF51">
    <property type="entry name" value="BETA-SITE APP-CLEAVING ENZYME, ISOFORM A-RELATED"/>
    <property type="match status" value="1"/>
</dbReference>
<evidence type="ECO:0000256" key="4">
    <source>
        <dbReference type="ARBA" id="ARBA00022801"/>
    </source>
</evidence>
<dbReference type="InterPro" id="IPR001969">
    <property type="entry name" value="Aspartic_peptidase_AS"/>
</dbReference>
<sequence>MRQSYHFGLILLLYLVFEATADFSSVDAGGTTLIRIPLVKANVPPRADSHRRRSLAEEIDSKGEIVLHDIHQDAAYIGSIGIGTPPREFTVIFDTGSSDLWIPSALCRVCGHRNKYNSDASSSFEQDGRSFQITYIGGPVTGYLAEDTVLFAGYAVKNQSFAQITNPLGLGASYSGGGYDGVFGLGFDELSVTKSTTPFHNLIEQQGEVLPQPIFAFFLANGDTGPSELTVGGTDPSHYEGDLHWMPLHDPPGYWAVGLDSVYLGPRKLQSQAGAVVLDSGTSIMVGPKTDVDAIFEGLGATLVENLFTVNCSQKAAMPDLEFILDGQPYALSADDYLVQDRDICLVGLQGDDHAQAQWILGDMFLRKFYSAYDYQNRRAGLALAKTGR</sequence>
<feature type="active site" evidence="5">
    <location>
        <position position="279"/>
    </location>
</feature>
<evidence type="ECO:0000256" key="3">
    <source>
        <dbReference type="ARBA" id="ARBA00022750"/>
    </source>
</evidence>
<proteinExistence type="inferred from homology"/>
<keyword evidence="11" id="KW-1185">Reference proteome</keyword>
<dbReference type="InterPro" id="IPR001461">
    <property type="entry name" value="Aspartic_peptidase_A1"/>
</dbReference>
<evidence type="ECO:0000256" key="6">
    <source>
        <dbReference type="PIRSR" id="PIRSR601461-2"/>
    </source>
</evidence>
<evidence type="ECO:0000313" key="11">
    <source>
        <dbReference type="Proteomes" id="UP000355283"/>
    </source>
</evidence>
<name>A0A4D9CR84_9STRA</name>
<comment type="caution">
    <text evidence="10">The sequence shown here is derived from an EMBL/GenBank/DDBJ whole genome shotgun (WGS) entry which is preliminary data.</text>
</comment>
<dbReference type="PROSITE" id="PS00141">
    <property type="entry name" value="ASP_PROTEASE"/>
    <property type="match status" value="2"/>
</dbReference>
<comment type="similarity">
    <text evidence="1 7">Belongs to the peptidase A1 family.</text>
</comment>
<evidence type="ECO:0000256" key="5">
    <source>
        <dbReference type="PIRSR" id="PIRSR601461-1"/>
    </source>
</evidence>
<gene>
    <name evidence="10" type="ORF">NSK_008662</name>
</gene>
<dbReference type="PRINTS" id="PR00792">
    <property type="entry name" value="PEPSIN"/>
</dbReference>
<dbReference type="AlphaFoldDB" id="A0A4D9CR84"/>
<evidence type="ECO:0000313" key="10">
    <source>
        <dbReference type="EMBL" id="TFJ80105.1"/>
    </source>
</evidence>
<dbReference type="Pfam" id="PF00026">
    <property type="entry name" value="Asp"/>
    <property type="match status" value="1"/>
</dbReference>
<keyword evidence="8" id="KW-0732">Signal</keyword>
<feature type="signal peptide" evidence="8">
    <location>
        <begin position="1"/>
        <end position="21"/>
    </location>
</feature>
<accession>A0A4D9CR84</accession>
<reference evidence="10 11" key="1">
    <citation type="submission" date="2019-01" db="EMBL/GenBank/DDBJ databases">
        <title>Nuclear Genome Assembly of the Microalgal Biofuel strain Nannochloropsis salina CCMP1776.</title>
        <authorList>
            <person name="Hovde B."/>
        </authorList>
    </citation>
    <scope>NUCLEOTIDE SEQUENCE [LARGE SCALE GENOMIC DNA]</scope>
    <source>
        <strain evidence="10 11">CCMP1776</strain>
    </source>
</reference>
<dbReference type="OrthoDB" id="771136at2759"/>
<dbReference type="FunFam" id="2.40.70.10:FF:000115">
    <property type="entry name" value="Lysosomal aspartic protease"/>
    <property type="match status" value="1"/>
</dbReference>
<feature type="chain" id="PRO_5020023944" description="Peptidase A1 domain-containing protein" evidence="8">
    <location>
        <begin position="22"/>
        <end position="389"/>
    </location>
</feature>
<feature type="disulfide bond" evidence="6">
    <location>
        <begin position="312"/>
        <end position="345"/>
    </location>
</feature>
<feature type="domain" description="Peptidase A1" evidence="9">
    <location>
        <begin position="76"/>
        <end position="383"/>
    </location>
</feature>
<protein>
    <recommendedName>
        <fullName evidence="9">Peptidase A1 domain-containing protein</fullName>
    </recommendedName>
</protein>
<dbReference type="SUPFAM" id="SSF50630">
    <property type="entry name" value="Acid proteases"/>
    <property type="match status" value="1"/>
</dbReference>
<keyword evidence="2 7" id="KW-0645">Protease</keyword>
<feature type="active site" evidence="5">
    <location>
        <position position="94"/>
    </location>
</feature>
<dbReference type="PANTHER" id="PTHR47966">
    <property type="entry name" value="BETA-SITE APP-CLEAVING ENZYME, ISOFORM A-RELATED"/>
    <property type="match status" value="1"/>
</dbReference>
<dbReference type="CDD" id="cd05471">
    <property type="entry name" value="pepsin_like"/>
    <property type="match status" value="1"/>
</dbReference>
<dbReference type="EMBL" id="SDOX01000183">
    <property type="protein sequence ID" value="TFJ80105.1"/>
    <property type="molecule type" value="Genomic_DNA"/>
</dbReference>
<dbReference type="GO" id="GO:0004190">
    <property type="term" value="F:aspartic-type endopeptidase activity"/>
    <property type="evidence" value="ECO:0007669"/>
    <property type="project" value="UniProtKB-KW"/>
</dbReference>
<dbReference type="InterPro" id="IPR021109">
    <property type="entry name" value="Peptidase_aspartic_dom_sf"/>
</dbReference>
<dbReference type="Proteomes" id="UP000355283">
    <property type="component" value="Unassembled WGS sequence"/>
</dbReference>
<keyword evidence="6" id="KW-1015">Disulfide bond</keyword>
<organism evidence="10 11">
    <name type="scientific">Nannochloropsis salina CCMP1776</name>
    <dbReference type="NCBI Taxonomy" id="1027361"/>
    <lineage>
        <taxon>Eukaryota</taxon>
        <taxon>Sar</taxon>
        <taxon>Stramenopiles</taxon>
        <taxon>Ochrophyta</taxon>
        <taxon>Eustigmatophyceae</taxon>
        <taxon>Eustigmatales</taxon>
        <taxon>Monodopsidaceae</taxon>
        <taxon>Microchloropsis</taxon>
        <taxon>Microchloropsis salina</taxon>
    </lineage>
</organism>
<evidence type="ECO:0000256" key="7">
    <source>
        <dbReference type="RuleBase" id="RU000454"/>
    </source>
</evidence>
<keyword evidence="3 7" id="KW-0064">Aspartyl protease</keyword>
<dbReference type="Gene3D" id="2.40.70.10">
    <property type="entry name" value="Acid Proteases"/>
    <property type="match status" value="2"/>
</dbReference>
<evidence type="ECO:0000256" key="8">
    <source>
        <dbReference type="SAM" id="SignalP"/>
    </source>
</evidence>
<evidence type="ECO:0000256" key="1">
    <source>
        <dbReference type="ARBA" id="ARBA00007447"/>
    </source>
</evidence>